<feature type="transmembrane region" description="Helical" evidence="1">
    <location>
        <begin position="88"/>
        <end position="108"/>
    </location>
</feature>
<dbReference type="AlphaFoldDB" id="A0A6C0G1F9"/>
<dbReference type="Proteomes" id="UP000476064">
    <property type="component" value="Chromosome"/>
</dbReference>
<keyword evidence="1" id="KW-0812">Transmembrane</keyword>
<dbReference type="KEGG" id="plyc:GXP70_17040"/>
<evidence type="ECO:0000313" key="3">
    <source>
        <dbReference type="Proteomes" id="UP000476064"/>
    </source>
</evidence>
<accession>A0A6C0G1F9</accession>
<sequence length="228" mass="25885">MNMAVKGIVKMHLRDRISWFLVPWCIMMSSFLINLIIAGTMNDDQIITGGLASIYIYSMVSGIVAVNHTFPFALGLSVRRRDYFTGTMMMILAVSIVTSIVLTLLSYIEDASNGWGVRLFFFHLPYVTDGNAFQQFIVFFSFLLFMYLFGFVISSLFRRFGRTGLLVAAIVSLIIGTVLVFAIIHLEWWRDIFDFFDGRSAFNIALLLLPVTIVCSLVSYALFRRSTI</sequence>
<feature type="transmembrane region" description="Helical" evidence="1">
    <location>
        <begin position="21"/>
        <end position="42"/>
    </location>
</feature>
<organism evidence="2 3">
    <name type="scientific">Paenibacillus lycopersici</name>
    <dbReference type="NCBI Taxonomy" id="2704462"/>
    <lineage>
        <taxon>Bacteria</taxon>
        <taxon>Bacillati</taxon>
        <taxon>Bacillota</taxon>
        <taxon>Bacilli</taxon>
        <taxon>Bacillales</taxon>
        <taxon>Paenibacillaceae</taxon>
        <taxon>Paenibacillus</taxon>
    </lineage>
</organism>
<evidence type="ECO:0000256" key="1">
    <source>
        <dbReference type="SAM" id="Phobius"/>
    </source>
</evidence>
<feature type="transmembrane region" description="Helical" evidence="1">
    <location>
        <begin position="204"/>
        <end position="223"/>
    </location>
</feature>
<keyword evidence="1" id="KW-1133">Transmembrane helix</keyword>
<keyword evidence="3" id="KW-1185">Reference proteome</keyword>
<dbReference type="RefSeq" id="WP_162357940.1">
    <property type="nucleotide sequence ID" value="NZ_CP048209.1"/>
</dbReference>
<feature type="transmembrane region" description="Helical" evidence="1">
    <location>
        <begin position="165"/>
        <end position="184"/>
    </location>
</feature>
<proteinExistence type="predicted"/>
<feature type="transmembrane region" description="Helical" evidence="1">
    <location>
        <begin position="54"/>
        <end position="76"/>
    </location>
</feature>
<keyword evidence="1" id="KW-0472">Membrane</keyword>
<evidence type="ECO:0000313" key="2">
    <source>
        <dbReference type="EMBL" id="QHT61501.1"/>
    </source>
</evidence>
<gene>
    <name evidence="2" type="ORF">GXP70_17040</name>
</gene>
<dbReference type="EMBL" id="CP048209">
    <property type="protein sequence ID" value="QHT61501.1"/>
    <property type="molecule type" value="Genomic_DNA"/>
</dbReference>
<name>A0A6C0G1F9_9BACL</name>
<feature type="transmembrane region" description="Helical" evidence="1">
    <location>
        <begin position="132"/>
        <end position="153"/>
    </location>
</feature>
<reference evidence="2 3" key="1">
    <citation type="submission" date="2020-01" db="EMBL/GenBank/DDBJ databases">
        <title>Paenibacillus sp. nov., isolated from tomato rhizosphere.</title>
        <authorList>
            <person name="Weon H.-Y."/>
            <person name="Lee S.A."/>
        </authorList>
    </citation>
    <scope>NUCLEOTIDE SEQUENCE [LARGE SCALE GENOMIC DNA]</scope>
    <source>
        <strain evidence="2 3">12200R-189</strain>
    </source>
</reference>
<protein>
    <submittedName>
        <fullName evidence="2">Uncharacterized protein</fullName>
    </submittedName>
</protein>